<organism evidence="2 3">
    <name type="scientific">Plutella xylostella</name>
    <name type="common">Diamondback moth</name>
    <name type="synonym">Plutella maculipennis</name>
    <dbReference type="NCBI Taxonomy" id="51655"/>
    <lineage>
        <taxon>Eukaryota</taxon>
        <taxon>Metazoa</taxon>
        <taxon>Ecdysozoa</taxon>
        <taxon>Arthropoda</taxon>
        <taxon>Hexapoda</taxon>
        <taxon>Insecta</taxon>
        <taxon>Pterygota</taxon>
        <taxon>Neoptera</taxon>
        <taxon>Endopterygota</taxon>
        <taxon>Lepidoptera</taxon>
        <taxon>Glossata</taxon>
        <taxon>Ditrysia</taxon>
        <taxon>Yponomeutoidea</taxon>
        <taxon>Plutellidae</taxon>
        <taxon>Plutella</taxon>
    </lineage>
</organism>
<feature type="compositionally biased region" description="Basic residues" evidence="1">
    <location>
        <begin position="569"/>
        <end position="580"/>
    </location>
</feature>
<feature type="compositionally biased region" description="Pro residues" evidence="1">
    <location>
        <begin position="589"/>
        <end position="598"/>
    </location>
</feature>
<sequence>MSDSFNLDIASDSVKNIVDSLRCFICDKLEGGRVRYPCGDGACVSCAECTPYCPVCSPPVSCARDPEPAPDPVLARRAQHAAELLSAFQDSFHVNVLNRHRISEQLKREKELFPDCIQGSNSYHNKHKRDIINLYEGKANSSPCKFPGEVVDLPHSFKMDSSKNTVQEWLDQHESELFECKPRKPFADLKVNSPKYKSTPIKKRSDLIMDKVENIENVSSKKARKRSHFKSALSAHKSQSLLDKYMGTSKPSTSGWKSVKRAKTEFDKYDKPQTYNSSHKKHKDESGICLDDETIVIEDSQSVIVDKDKLAWLAVLEANEDESSYRESASRHFSPEACERECYVSVERMKTNNAPIANAKTAIEVANKKQNVPFFMKSSLVQKHKVCDDKLHVAPEKYKFKDVSITVESKSLITTITVSKCDSSKASNISMVSKPVQTDDSGFKDGSVASIDESKRFEKKAVNAKVDNSSSEDIFTAEPVEVAKQQNISSIVIDSSSDSEQEEASVIVVTADVHRSNDYIKKRILREIPVTENRPRPPKRGCSPQSSGSSDKENRDPNTMKKIGADKKIVKKKPVMNKRKYPPEDHPEPPLGFQPPLEPPDDQPDPPDGHPDPPEDQPDPPEDQPDPPPDFHPDPEPPDDQPPWPPPPVMENSVS</sequence>
<dbReference type="Proteomes" id="UP000823941">
    <property type="component" value="Chromosome 12"/>
</dbReference>
<keyword evidence="3" id="KW-1185">Reference proteome</keyword>
<reference evidence="2 3" key="1">
    <citation type="submission" date="2021-06" db="EMBL/GenBank/DDBJ databases">
        <title>A haploid diamondback moth (Plutella xylostella L.) genome assembly resolves 31 chromosomes and identifies a diamide resistance mutation.</title>
        <authorList>
            <person name="Ward C.M."/>
            <person name="Perry K.D."/>
            <person name="Baker G."/>
            <person name="Powis K."/>
            <person name="Heckel D.G."/>
            <person name="Baxter S.W."/>
        </authorList>
    </citation>
    <scope>NUCLEOTIDE SEQUENCE [LARGE SCALE GENOMIC DNA]</scope>
    <source>
        <strain evidence="2 3">LV</strain>
        <tissue evidence="2">Single pupa</tissue>
    </source>
</reference>
<dbReference type="EMBL" id="JAHIBW010000012">
    <property type="protein sequence ID" value="KAG7306232.1"/>
    <property type="molecule type" value="Genomic_DNA"/>
</dbReference>
<protein>
    <recommendedName>
        <fullName evidence="4">RING-type domain-containing protein</fullName>
    </recommendedName>
</protein>
<evidence type="ECO:0000313" key="2">
    <source>
        <dbReference type="EMBL" id="KAG7306232.1"/>
    </source>
</evidence>
<dbReference type="PROSITE" id="PS00198">
    <property type="entry name" value="4FE4S_FER_1"/>
    <property type="match status" value="1"/>
</dbReference>
<feature type="compositionally biased region" description="Basic and acidic residues" evidence="1">
    <location>
        <begin position="550"/>
        <end position="568"/>
    </location>
</feature>
<evidence type="ECO:0000256" key="1">
    <source>
        <dbReference type="SAM" id="MobiDB-lite"/>
    </source>
</evidence>
<accession>A0ABQ7QLX5</accession>
<feature type="region of interest" description="Disordered" evidence="1">
    <location>
        <begin position="529"/>
        <end position="655"/>
    </location>
</feature>
<proteinExistence type="predicted"/>
<dbReference type="InterPro" id="IPR017900">
    <property type="entry name" value="4Fe4S_Fe_S_CS"/>
</dbReference>
<feature type="compositionally biased region" description="Acidic residues" evidence="1">
    <location>
        <begin position="614"/>
        <end position="625"/>
    </location>
</feature>
<evidence type="ECO:0000313" key="3">
    <source>
        <dbReference type="Proteomes" id="UP000823941"/>
    </source>
</evidence>
<name>A0ABQ7QLX5_PLUXY</name>
<feature type="compositionally biased region" description="Pro residues" evidence="1">
    <location>
        <begin position="640"/>
        <end position="649"/>
    </location>
</feature>
<evidence type="ECO:0008006" key="4">
    <source>
        <dbReference type="Google" id="ProtNLM"/>
    </source>
</evidence>
<comment type="caution">
    <text evidence="2">The sequence shown here is derived from an EMBL/GenBank/DDBJ whole genome shotgun (WGS) entry which is preliminary data.</text>
</comment>
<gene>
    <name evidence="2" type="ORF">JYU34_008835</name>
</gene>